<dbReference type="CDD" id="cd23509">
    <property type="entry name" value="Gnk2-like"/>
    <property type="match status" value="2"/>
</dbReference>
<dbReference type="InterPro" id="IPR038408">
    <property type="entry name" value="GNK2_sf"/>
</dbReference>
<feature type="domain" description="Gnk2-homologous" evidence="7">
    <location>
        <begin position="149"/>
        <end position="254"/>
    </location>
</feature>
<gene>
    <name evidence="8" type="ORF">CASFOL_031389</name>
</gene>
<dbReference type="Proteomes" id="UP001632038">
    <property type="component" value="Unassembled WGS sequence"/>
</dbReference>
<dbReference type="PANTHER" id="PTHR32411">
    <property type="entry name" value="CYSTEINE-RICH REPEAT SECRETORY PROTEIN 38-RELATED"/>
    <property type="match status" value="1"/>
</dbReference>
<dbReference type="PANTHER" id="PTHR32411:SF43">
    <property type="entry name" value="CYSTEINE-RICH REPEAT SECRETORY PROTEIN 38"/>
    <property type="match status" value="1"/>
</dbReference>
<comment type="subcellular location">
    <subcellularLocation>
        <location evidence="1">Secreted</location>
    </subcellularLocation>
</comment>
<reference evidence="9" key="1">
    <citation type="journal article" date="2024" name="IScience">
        <title>Strigolactones Initiate the Formation of Haustorium-like Structures in Castilleja.</title>
        <authorList>
            <person name="Buerger M."/>
            <person name="Peterson D."/>
            <person name="Chory J."/>
        </authorList>
    </citation>
    <scope>NUCLEOTIDE SEQUENCE [LARGE SCALE GENOMIC DNA]</scope>
</reference>
<evidence type="ECO:0000256" key="4">
    <source>
        <dbReference type="ARBA" id="ARBA00022737"/>
    </source>
</evidence>
<evidence type="ECO:0000256" key="1">
    <source>
        <dbReference type="ARBA" id="ARBA00004613"/>
    </source>
</evidence>
<accession>A0ABD3C5V2</accession>
<comment type="caution">
    <text evidence="8">The sequence shown here is derived from an EMBL/GenBank/DDBJ whole genome shotgun (WGS) entry which is preliminary data.</text>
</comment>
<evidence type="ECO:0000256" key="6">
    <source>
        <dbReference type="SAM" id="SignalP"/>
    </source>
</evidence>
<feature type="chain" id="PRO_5044896695" description="Gnk2-homologous domain-containing protein" evidence="6">
    <location>
        <begin position="23"/>
        <end position="255"/>
    </location>
</feature>
<evidence type="ECO:0000313" key="9">
    <source>
        <dbReference type="Proteomes" id="UP001632038"/>
    </source>
</evidence>
<name>A0ABD3C5V2_9LAMI</name>
<dbReference type="PROSITE" id="PS51473">
    <property type="entry name" value="GNK2"/>
    <property type="match status" value="2"/>
</dbReference>
<dbReference type="Gene3D" id="3.30.430.20">
    <property type="entry name" value="Gnk2 domain, C-X8-C-X2-C motif"/>
    <property type="match status" value="2"/>
</dbReference>
<evidence type="ECO:0000259" key="7">
    <source>
        <dbReference type="PROSITE" id="PS51473"/>
    </source>
</evidence>
<evidence type="ECO:0000256" key="5">
    <source>
        <dbReference type="ARBA" id="ARBA00038515"/>
    </source>
</evidence>
<protein>
    <recommendedName>
        <fullName evidence="7">Gnk2-homologous domain-containing protein</fullName>
    </recommendedName>
</protein>
<comment type="similarity">
    <text evidence="5">Belongs to the cysteine-rich repeat secretory protein family.</text>
</comment>
<evidence type="ECO:0000256" key="3">
    <source>
        <dbReference type="ARBA" id="ARBA00022729"/>
    </source>
</evidence>
<sequence length="255" mass="28358">MDMNMIMFIFYVSHLLMIITSADPIENHNVSLICSSTKGNSNYTKSVKYLLDDLNANAPIQKGYWDAYWFVGAPADWPYGLALCYGNVTTEYSKQTCKTCLSNAAMNVMTTNKCSNSRAAIIWLDQCLLKYADKPFLGQIDTDQKFYSFDHNYMSLAWSDTVANTTLVLLDELVVNATTNQTGKDVKLFAYNTVHDENKYTVVGMVQCTGDLSIGNCGACLNATITDLRRSDKLKSGGKLISGSCLVVYHILNRS</sequence>
<feature type="domain" description="Gnk2-homologous" evidence="7">
    <location>
        <begin position="25"/>
        <end position="136"/>
    </location>
</feature>
<dbReference type="InterPro" id="IPR002902">
    <property type="entry name" value="GNK2"/>
</dbReference>
<dbReference type="AlphaFoldDB" id="A0ABD3C5V2"/>
<dbReference type="Pfam" id="PF01657">
    <property type="entry name" value="Stress-antifung"/>
    <property type="match status" value="2"/>
</dbReference>
<evidence type="ECO:0000256" key="2">
    <source>
        <dbReference type="ARBA" id="ARBA00022525"/>
    </source>
</evidence>
<keyword evidence="4" id="KW-0677">Repeat</keyword>
<organism evidence="8 9">
    <name type="scientific">Castilleja foliolosa</name>
    <dbReference type="NCBI Taxonomy" id="1961234"/>
    <lineage>
        <taxon>Eukaryota</taxon>
        <taxon>Viridiplantae</taxon>
        <taxon>Streptophyta</taxon>
        <taxon>Embryophyta</taxon>
        <taxon>Tracheophyta</taxon>
        <taxon>Spermatophyta</taxon>
        <taxon>Magnoliopsida</taxon>
        <taxon>eudicotyledons</taxon>
        <taxon>Gunneridae</taxon>
        <taxon>Pentapetalae</taxon>
        <taxon>asterids</taxon>
        <taxon>lamiids</taxon>
        <taxon>Lamiales</taxon>
        <taxon>Orobanchaceae</taxon>
        <taxon>Pedicularideae</taxon>
        <taxon>Castillejinae</taxon>
        <taxon>Castilleja</taxon>
    </lineage>
</organism>
<dbReference type="InterPro" id="IPR050581">
    <property type="entry name" value="CRR_secretory_protein"/>
</dbReference>
<keyword evidence="2" id="KW-0964">Secreted</keyword>
<keyword evidence="3 6" id="KW-0732">Signal</keyword>
<dbReference type="GO" id="GO:0005576">
    <property type="term" value="C:extracellular region"/>
    <property type="evidence" value="ECO:0007669"/>
    <property type="project" value="UniProtKB-SubCell"/>
</dbReference>
<dbReference type="EMBL" id="JAVIJP010000053">
    <property type="protein sequence ID" value="KAL3624721.1"/>
    <property type="molecule type" value="Genomic_DNA"/>
</dbReference>
<feature type="signal peptide" evidence="6">
    <location>
        <begin position="1"/>
        <end position="22"/>
    </location>
</feature>
<evidence type="ECO:0000313" key="8">
    <source>
        <dbReference type="EMBL" id="KAL3624721.1"/>
    </source>
</evidence>
<keyword evidence="9" id="KW-1185">Reference proteome</keyword>
<proteinExistence type="inferred from homology"/>